<dbReference type="PANTHER" id="PTHR10869">
    <property type="entry name" value="PROLYL 4-HYDROXYLASE ALPHA SUBUNIT"/>
    <property type="match status" value="1"/>
</dbReference>
<feature type="chain" id="PRO_5042251720" description="Prolyl 4-hydroxylase alpha subunit domain-containing protein" evidence="7">
    <location>
        <begin position="22"/>
        <end position="304"/>
    </location>
</feature>
<keyword evidence="10" id="KW-1185">Reference proteome</keyword>
<evidence type="ECO:0000256" key="5">
    <source>
        <dbReference type="ARBA" id="ARBA00023004"/>
    </source>
</evidence>
<keyword evidence="4" id="KW-0560">Oxidoreductase</keyword>
<dbReference type="InterPro" id="IPR044862">
    <property type="entry name" value="Pro_4_hyd_alph_FE2OG_OXY"/>
</dbReference>
<dbReference type="EMBL" id="JAULSN010000006">
    <property type="protein sequence ID" value="KAK3369186.1"/>
    <property type="molecule type" value="Genomic_DNA"/>
</dbReference>
<proteinExistence type="predicted"/>
<organism evidence="9 10">
    <name type="scientific">Lasiosphaeria ovina</name>
    <dbReference type="NCBI Taxonomy" id="92902"/>
    <lineage>
        <taxon>Eukaryota</taxon>
        <taxon>Fungi</taxon>
        <taxon>Dikarya</taxon>
        <taxon>Ascomycota</taxon>
        <taxon>Pezizomycotina</taxon>
        <taxon>Sordariomycetes</taxon>
        <taxon>Sordariomycetidae</taxon>
        <taxon>Sordariales</taxon>
        <taxon>Lasiosphaeriaceae</taxon>
        <taxon>Lasiosphaeria</taxon>
    </lineage>
</organism>
<dbReference type="PANTHER" id="PTHR10869:SF246">
    <property type="entry name" value="TRANSMEMBRANE PROLYL 4-HYDROXYLASE"/>
    <property type="match status" value="1"/>
</dbReference>
<sequence>MFSYIVAFLGLLVVFYNPIAEFLTPGVPQIRRIPRPRLNEDLLALETAGAINGTGLQCPPDAYSIHVYSRAPLVIYVENFLSADERSHLLEIRFDASPKETSRSEPIFEPSTVTHDDGPTTERAPTVRDSEVALIPRTDAVRCIEARSRALQGWPDEVWTERLRVQRYRPGGHYNHHFDWNPSRGGWGRVSSFMAWVGDGGGGLEGGGTEFPRLRLPVDPRWCAFVECPGPDPAADGSAGTQQQQTLGAKLGVVFKPVAGNAVYWENFRPDGTGRGYDESWHAGLPVVKGVKVGLNIWSWGKIE</sequence>
<dbReference type="GO" id="GO:0031418">
    <property type="term" value="F:L-ascorbic acid binding"/>
    <property type="evidence" value="ECO:0007669"/>
    <property type="project" value="InterPro"/>
</dbReference>
<dbReference type="Pfam" id="PF13640">
    <property type="entry name" value="2OG-FeII_Oxy_3"/>
    <property type="match status" value="1"/>
</dbReference>
<feature type="signal peptide" evidence="7">
    <location>
        <begin position="1"/>
        <end position="21"/>
    </location>
</feature>
<reference evidence="9" key="2">
    <citation type="submission" date="2023-06" db="EMBL/GenBank/DDBJ databases">
        <authorList>
            <consortium name="Lawrence Berkeley National Laboratory"/>
            <person name="Haridas S."/>
            <person name="Hensen N."/>
            <person name="Bonometti L."/>
            <person name="Westerberg I."/>
            <person name="Brannstrom I.O."/>
            <person name="Guillou S."/>
            <person name="Cros-Aarteil S."/>
            <person name="Calhoun S."/>
            <person name="Kuo A."/>
            <person name="Mondo S."/>
            <person name="Pangilinan J."/>
            <person name="Riley R."/>
            <person name="Labutti K."/>
            <person name="Andreopoulos B."/>
            <person name="Lipzen A."/>
            <person name="Chen C."/>
            <person name="Yanf M."/>
            <person name="Daum C."/>
            <person name="Ng V."/>
            <person name="Clum A."/>
            <person name="Steindorff A."/>
            <person name="Ohm R."/>
            <person name="Martin F."/>
            <person name="Silar P."/>
            <person name="Natvig D."/>
            <person name="Lalanne C."/>
            <person name="Gautier V."/>
            <person name="Ament-Velasquez S.L."/>
            <person name="Kruys A."/>
            <person name="Hutchinson M.I."/>
            <person name="Powell A.J."/>
            <person name="Barry K."/>
            <person name="Miller A.N."/>
            <person name="Grigoriev I.V."/>
            <person name="Debuchy R."/>
            <person name="Gladieux P."/>
            <person name="Thoren M.H."/>
            <person name="Johannesson H."/>
        </authorList>
    </citation>
    <scope>NUCLEOTIDE SEQUENCE</scope>
    <source>
        <strain evidence="9">CBS 958.72</strain>
    </source>
</reference>
<dbReference type="Gene3D" id="2.60.120.620">
    <property type="entry name" value="q2cbj1_9rhob like domain"/>
    <property type="match status" value="1"/>
</dbReference>
<keyword evidence="3" id="KW-0223">Dioxygenase</keyword>
<evidence type="ECO:0000256" key="1">
    <source>
        <dbReference type="ARBA" id="ARBA00001961"/>
    </source>
</evidence>
<feature type="domain" description="Prolyl 4-hydroxylase alpha subunit" evidence="8">
    <location>
        <begin position="72"/>
        <end position="300"/>
    </location>
</feature>
<feature type="compositionally biased region" description="Basic and acidic residues" evidence="6">
    <location>
        <begin position="114"/>
        <end position="124"/>
    </location>
</feature>
<dbReference type="GO" id="GO:0005783">
    <property type="term" value="C:endoplasmic reticulum"/>
    <property type="evidence" value="ECO:0007669"/>
    <property type="project" value="TreeGrafter"/>
</dbReference>
<evidence type="ECO:0000256" key="3">
    <source>
        <dbReference type="ARBA" id="ARBA00022964"/>
    </source>
</evidence>
<accession>A0AAE0K359</accession>
<dbReference type="GO" id="GO:0004656">
    <property type="term" value="F:procollagen-proline 4-dioxygenase activity"/>
    <property type="evidence" value="ECO:0007669"/>
    <property type="project" value="TreeGrafter"/>
</dbReference>
<evidence type="ECO:0000256" key="6">
    <source>
        <dbReference type="SAM" id="MobiDB-lite"/>
    </source>
</evidence>
<evidence type="ECO:0000313" key="9">
    <source>
        <dbReference type="EMBL" id="KAK3369186.1"/>
    </source>
</evidence>
<dbReference type="InterPro" id="IPR045054">
    <property type="entry name" value="P4HA-like"/>
</dbReference>
<evidence type="ECO:0000256" key="2">
    <source>
        <dbReference type="ARBA" id="ARBA00022723"/>
    </source>
</evidence>
<evidence type="ECO:0000313" key="10">
    <source>
        <dbReference type="Proteomes" id="UP001287356"/>
    </source>
</evidence>
<comment type="caution">
    <text evidence="9">The sequence shown here is derived from an EMBL/GenBank/DDBJ whole genome shotgun (WGS) entry which is preliminary data.</text>
</comment>
<reference evidence="9" key="1">
    <citation type="journal article" date="2023" name="Mol. Phylogenet. Evol.">
        <title>Genome-scale phylogeny and comparative genomics of the fungal order Sordariales.</title>
        <authorList>
            <person name="Hensen N."/>
            <person name="Bonometti L."/>
            <person name="Westerberg I."/>
            <person name="Brannstrom I.O."/>
            <person name="Guillou S."/>
            <person name="Cros-Aarteil S."/>
            <person name="Calhoun S."/>
            <person name="Haridas S."/>
            <person name="Kuo A."/>
            <person name="Mondo S."/>
            <person name="Pangilinan J."/>
            <person name="Riley R."/>
            <person name="LaButti K."/>
            <person name="Andreopoulos B."/>
            <person name="Lipzen A."/>
            <person name="Chen C."/>
            <person name="Yan M."/>
            <person name="Daum C."/>
            <person name="Ng V."/>
            <person name="Clum A."/>
            <person name="Steindorff A."/>
            <person name="Ohm R.A."/>
            <person name="Martin F."/>
            <person name="Silar P."/>
            <person name="Natvig D.O."/>
            <person name="Lalanne C."/>
            <person name="Gautier V."/>
            <person name="Ament-Velasquez S.L."/>
            <person name="Kruys A."/>
            <person name="Hutchinson M.I."/>
            <person name="Powell A.J."/>
            <person name="Barry K."/>
            <person name="Miller A.N."/>
            <person name="Grigoriev I.V."/>
            <person name="Debuchy R."/>
            <person name="Gladieux P."/>
            <person name="Hiltunen Thoren M."/>
            <person name="Johannesson H."/>
        </authorList>
    </citation>
    <scope>NUCLEOTIDE SEQUENCE</scope>
    <source>
        <strain evidence="9">CBS 958.72</strain>
    </source>
</reference>
<comment type="cofactor">
    <cofactor evidence="1">
        <name>L-ascorbate</name>
        <dbReference type="ChEBI" id="CHEBI:38290"/>
    </cofactor>
</comment>
<name>A0AAE0K359_9PEZI</name>
<feature type="region of interest" description="Disordered" evidence="6">
    <location>
        <begin position="101"/>
        <end position="124"/>
    </location>
</feature>
<protein>
    <recommendedName>
        <fullName evidence="8">Prolyl 4-hydroxylase alpha subunit domain-containing protein</fullName>
    </recommendedName>
</protein>
<dbReference type="AlphaFoldDB" id="A0AAE0K359"/>
<gene>
    <name evidence="9" type="ORF">B0T24DRAFT_533307</name>
</gene>
<dbReference type="InterPro" id="IPR006620">
    <property type="entry name" value="Pro_4_hyd_alph"/>
</dbReference>
<dbReference type="GO" id="GO:0005506">
    <property type="term" value="F:iron ion binding"/>
    <property type="evidence" value="ECO:0007669"/>
    <property type="project" value="InterPro"/>
</dbReference>
<keyword evidence="2" id="KW-0479">Metal-binding</keyword>
<dbReference type="Proteomes" id="UP001287356">
    <property type="component" value="Unassembled WGS sequence"/>
</dbReference>
<evidence type="ECO:0000256" key="4">
    <source>
        <dbReference type="ARBA" id="ARBA00023002"/>
    </source>
</evidence>
<evidence type="ECO:0000256" key="7">
    <source>
        <dbReference type="SAM" id="SignalP"/>
    </source>
</evidence>
<keyword evidence="7" id="KW-0732">Signal</keyword>
<evidence type="ECO:0000259" key="8">
    <source>
        <dbReference type="SMART" id="SM00702"/>
    </source>
</evidence>
<dbReference type="SMART" id="SM00702">
    <property type="entry name" value="P4Hc"/>
    <property type="match status" value="1"/>
</dbReference>
<keyword evidence="5" id="KW-0408">Iron</keyword>